<dbReference type="PANTHER" id="PTHR47354">
    <property type="entry name" value="NADH OXIDOREDUCTASE HCR"/>
    <property type="match status" value="1"/>
</dbReference>
<dbReference type="PRINTS" id="PR00409">
    <property type="entry name" value="PHDIOXRDTASE"/>
</dbReference>
<name>A0A517N3V4_9BACT</name>
<dbReference type="GO" id="GO:0008941">
    <property type="term" value="F:nitric oxide dioxygenase NAD(P)H activity"/>
    <property type="evidence" value="ECO:0007669"/>
    <property type="project" value="UniProtKB-EC"/>
</dbReference>
<keyword evidence="14" id="KW-1185">Reference proteome</keyword>
<dbReference type="CDD" id="cd06184">
    <property type="entry name" value="flavohem_like_fad_nad_binding"/>
    <property type="match status" value="1"/>
</dbReference>
<dbReference type="EC" id="1.14.12.17" evidence="13"/>
<dbReference type="InterPro" id="IPR008333">
    <property type="entry name" value="Cbr1-like_FAD-bd_dom"/>
</dbReference>
<keyword evidence="10" id="KW-0472">Membrane</keyword>
<keyword evidence="3" id="KW-0001">2Fe-2S</keyword>
<keyword evidence="5" id="KW-0274">FAD</keyword>
<dbReference type="GO" id="GO:0050660">
    <property type="term" value="F:flavin adenine dinucleotide binding"/>
    <property type="evidence" value="ECO:0007669"/>
    <property type="project" value="TreeGrafter"/>
</dbReference>
<accession>A0A517N3V4</accession>
<evidence type="ECO:0000256" key="10">
    <source>
        <dbReference type="SAM" id="Phobius"/>
    </source>
</evidence>
<evidence type="ECO:0000259" key="11">
    <source>
        <dbReference type="PROSITE" id="PS51085"/>
    </source>
</evidence>
<dbReference type="InterPro" id="IPR036010">
    <property type="entry name" value="2Fe-2S_ferredoxin-like_sf"/>
</dbReference>
<dbReference type="SUPFAM" id="SSF54292">
    <property type="entry name" value="2Fe-2S ferredoxin-like"/>
    <property type="match status" value="1"/>
</dbReference>
<evidence type="ECO:0000256" key="7">
    <source>
        <dbReference type="ARBA" id="ARBA00023004"/>
    </source>
</evidence>
<dbReference type="Pfam" id="PF00970">
    <property type="entry name" value="FAD_binding_6"/>
    <property type="match status" value="1"/>
</dbReference>
<keyword evidence="10" id="KW-1133">Transmembrane helix</keyword>
<feature type="domain" description="FAD-binding FR-type" evidence="12">
    <location>
        <begin position="134"/>
        <end position="242"/>
    </location>
</feature>
<dbReference type="PANTHER" id="PTHR47354:SF8">
    <property type="entry name" value="1,2-PHENYLACETYL-COA EPOXIDASE, SUBUNIT E"/>
    <property type="match status" value="1"/>
</dbReference>
<dbReference type="Proteomes" id="UP000318538">
    <property type="component" value="Chromosome"/>
</dbReference>
<dbReference type="EMBL" id="CP036525">
    <property type="protein sequence ID" value="QDT01821.1"/>
    <property type="molecule type" value="Genomic_DNA"/>
</dbReference>
<keyword evidence="6 13" id="KW-0560">Oxidoreductase</keyword>
<feature type="domain" description="2Fe-2S ferredoxin-type" evidence="11">
    <location>
        <begin position="405"/>
        <end position="489"/>
    </location>
</feature>
<evidence type="ECO:0000259" key="12">
    <source>
        <dbReference type="PROSITE" id="PS51384"/>
    </source>
</evidence>
<keyword evidence="8" id="KW-0411">Iron-sulfur</keyword>
<dbReference type="InterPro" id="IPR006058">
    <property type="entry name" value="2Fe2S_fd_BS"/>
</dbReference>
<evidence type="ECO:0000256" key="9">
    <source>
        <dbReference type="SAM" id="MobiDB-lite"/>
    </source>
</evidence>
<dbReference type="AlphaFoldDB" id="A0A517N3V4"/>
<reference evidence="13 14" key="1">
    <citation type="submission" date="2019-02" db="EMBL/GenBank/DDBJ databases">
        <title>Deep-cultivation of Planctomycetes and their phenomic and genomic characterization uncovers novel biology.</title>
        <authorList>
            <person name="Wiegand S."/>
            <person name="Jogler M."/>
            <person name="Boedeker C."/>
            <person name="Pinto D."/>
            <person name="Vollmers J."/>
            <person name="Rivas-Marin E."/>
            <person name="Kohn T."/>
            <person name="Peeters S.H."/>
            <person name="Heuer A."/>
            <person name="Rast P."/>
            <person name="Oberbeckmann S."/>
            <person name="Bunk B."/>
            <person name="Jeske O."/>
            <person name="Meyerdierks A."/>
            <person name="Storesund J.E."/>
            <person name="Kallscheuer N."/>
            <person name="Luecker S."/>
            <person name="Lage O.M."/>
            <person name="Pohl T."/>
            <person name="Merkel B.J."/>
            <person name="Hornburger P."/>
            <person name="Mueller R.-W."/>
            <person name="Bruemmer F."/>
            <person name="Labrenz M."/>
            <person name="Spormann A.M."/>
            <person name="Op den Camp H."/>
            <person name="Overmann J."/>
            <person name="Amann R."/>
            <person name="Jetten M.S.M."/>
            <person name="Mascher T."/>
            <person name="Medema M.H."/>
            <person name="Devos D.P."/>
            <person name="Kaster A.-K."/>
            <person name="Ovreas L."/>
            <person name="Rohde M."/>
            <person name="Galperin M.Y."/>
            <person name="Jogler C."/>
        </authorList>
    </citation>
    <scope>NUCLEOTIDE SEQUENCE [LARGE SCALE GENOMIC DNA]</scope>
    <source>
        <strain evidence="13 14">K22_7</strain>
    </source>
</reference>
<proteinExistence type="predicted"/>
<dbReference type="KEGG" id="rlc:K227x_01890"/>
<evidence type="ECO:0000313" key="13">
    <source>
        <dbReference type="EMBL" id="QDT01821.1"/>
    </source>
</evidence>
<dbReference type="InterPro" id="IPR001041">
    <property type="entry name" value="2Fe-2S_ferredoxin-type"/>
</dbReference>
<dbReference type="Pfam" id="PF00111">
    <property type="entry name" value="Fer2"/>
    <property type="match status" value="1"/>
</dbReference>
<dbReference type="InterPro" id="IPR012675">
    <property type="entry name" value="Beta-grasp_dom_sf"/>
</dbReference>
<evidence type="ECO:0000256" key="4">
    <source>
        <dbReference type="ARBA" id="ARBA00022723"/>
    </source>
</evidence>
<evidence type="ECO:0000256" key="2">
    <source>
        <dbReference type="ARBA" id="ARBA00022630"/>
    </source>
</evidence>
<dbReference type="InterPro" id="IPR039261">
    <property type="entry name" value="FNR_nucleotide-bd"/>
</dbReference>
<feature type="transmembrane region" description="Helical" evidence="10">
    <location>
        <begin position="58"/>
        <end position="80"/>
    </location>
</feature>
<evidence type="ECO:0000313" key="14">
    <source>
        <dbReference type="Proteomes" id="UP000318538"/>
    </source>
</evidence>
<dbReference type="GO" id="GO:0046872">
    <property type="term" value="F:metal ion binding"/>
    <property type="evidence" value="ECO:0007669"/>
    <property type="project" value="UniProtKB-KW"/>
</dbReference>
<protein>
    <submittedName>
        <fullName evidence="13">Flavohemoprotein</fullName>
        <ecNumber evidence="13">1.14.12.17</ecNumber>
    </submittedName>
</protein>
<dbReference type="Pfam" id="PF00175">
    <property type="entry name" value="NAD_binding_1"/>
    <property type="match status" value="1"/>
</dbReference>
<evidence type="ECO:0000256" key="6">
    <source>
        <dbReference type="ARBA" id="ARBA00023002"/>
    </source>
</evidence>
<feature type="region of interest" description="Disordered" evidence="9">
    <location>
        <begin position="99"/>
        <end position="126"/>
    </location>
</feature>
<dbReference type="GO" id="GO:0051537">
    <property type="term" value="F:2 iron, 2 sulfur cluster binding"/>
    <property type="evidence" value="ECO:0007669"/>
    <property type="project" value="UniProtKB-KW"/>
</dbReference>
<dbReference type="PROSITE" id="PS51085">
    <property type="entry name" value="2FE2S_FER_2"/>
    <property type="match status" value="1"/>
</dbReference>
<evidence type="ECO:0000256" key="5">
    <source>
        <dbReference type="ARBA" id="ARBA00022827"/>
    </source>
</evidence>
<dbReference type="PROSITE" id="PS00197">
    <property type="entry name" value="2FE2S_FER_1"/>
    <property type="match status" value="1"/>
</dbReference>
<sequence length="489" mass="53197">MRRTLADTQPRKRYRRQFDSMHLASLSTLGPNLFETPLPGHPMLGQLVLGQLVLGQLALGHLMLGLFGLFLIYQLVAEFMSRREERMWHRKDLTFASDSSTALRRQPPADANRVDTAPPPARIPDAGLEDGTWKGWRLLRIDAIVDESPDCRSFRFTAIPDSDGQPLPRFRAGQSILVAITDPATGKRVSRCYSLSGGPEEPHYRITVKRVPGGKVSNLLHDTAAVGDTIWVQAPRGGFHCNPQHDGDPLVLIAAGIGITPMLSMLLENLETSPQRPVHLFYQLRTPANAPFLESLRSVVARCSRTLPLNLHVFFSNPAEEPTQADDSIGRIDANHILTQVGQTNGECMICGPDQFMASIAAGLVTAGVPEDHVHYESFGGKSKGVGAIAAGSQDDAAGKSTERFQVRFAESDQAVTWTGSEESLLDLAEDAGVEIESSCRSGSCGACVCRLKRGTVAYDQPPEHDVDAGEVLMCVARPTSDVEIESTQ</sequence>
<dbReference type="SUPFAM" id="SSF52343">
    <property type="entry name" value="Ferredoxin reductase-like, C-terminal NADP-linked domain"/>
    <property type="match status" value="1"/>
</dbReference>
<dbReference type="InterPro" id="IPR050415">
    <property type="entry name" value="MRET"/>
</dbReference>
<dbReference type="CDD" id="cd00207">
    <property type="entry name" value="fer2"/>
    <property type="match status" value="1"/>
</dbReference>
<dbReference type="InterPro" id="IPR017938">
    <property type="entry name" value="Riboflavin_synthase-like_b-brl"/>
</dbReference>
<organism evidence="13 14">
    <name type="scientific">Rubripirellula lacrimiformis</name>
    <dbReference type="NCBI Taxonomy" id="1930273"/>
    <lineage>
        <taxon>Bacteria</taxon>
        <taxon>Pseudomonadati</taxon>
        <taxon>Planctomycetota</taxon>
        <taxon>Planctomycetia</taxon>
        <taxon>Pirellulales</taxon>
        <taxon>Pirellulaceae</taxon>
        <taxon>Rubripirellula</taxon>
    </lineage>
</organism>
<dbReference type="Gene3D" id="2.40.30.10">
    <property type="entry name" value="Translation factors"/>
    <property type="match status" value="1"/>
</dbReference>
<dbReference type="InterPro" id="IPR017927">
    <property type="entry name" value="FAD-bd_FR_type"/>
</dbReference>
<evidence type="ECO:0000256" key="8">
    <source>
        <dbReference type="ARBA" id="ARBA00023014"/>
    </source>
</evidence>
<dbReference type="Gene3D" id="3.40.50.80">
    <property type="entry name" value="Nucleotide-binding domain of ferredoxin-NADP reductase (FNR) module"/>
    <property type="match status" value="1"/>
</dbReference>
<dbReference type="PROSITE" id="PS51384">
    <property type="entry name" value="FAD_FR"/>
    <property type="match status" value="1"/>
</dbReference>
<evidence type="ECO:0000256" key="1">
    <source>
        <dbReference type="ARBA" id="ARBA00001974"/>
    </source>
</evidence>
<keyword evidence="7" id="KW-0408">Iron</keyword>
<gene>
    <name evidence="13" type="primary">hmp_1</name>
    <name evidence="13" type="ORF">K227x_01890</name>
</gene>
<dbReference type="SUPFAM" id="SSF63380">
    <property type="entry name" value="Riboflavin synthase domain-like"/>
    <property type="match status" value="1"/>
</dbReference>
<keyword evidence="4" id="KW-0479">Metal-binding</keyword>
<dbReference type="InterPro" id="IPR001433">
    <property type="entry name" value="OxRdtase_FAD/NAD-bd"/>
</dbReference>
<dbReference type="Gene3D" id="3.10.20.30">
    <property type="match status" value="1"/>
</dbReference>
<evidence type="ECO:0000256" key="3">
    <source>
        <dbReference type="ARBA" id="ARBA00022714"/>
    </source>
</evidence>
<keyword evidence="2" id="KW-0285">Flavoprotein</keyword>
<comment type="cofactor">
    <cofactor evidence="1">
        <name>FAD</name>
        <dbReference type="ChEBI" id="CHEBI:57692"/>
    </cofactor>
</comment>
<keyword evidence="10" id="KW-0812">Transmembrane</keyword>